<evidence type="ECO:0000256" key="2">
    <source>
        <dbReference type="SAM" id="SignalP"/>
    </source>
</evidence>
<keyword evidence="1 2" id="KW-0732">Signal</keyword>
<dbReference type="AlphaFoldDB" id="A0A3A8ACA5"/>
<accession>A0A3A8ACA5</accession>
<evidence type="ECO:0000256" key="1">
    <source>
        <dbReference type="ARBA" id="ARBA00022729"/>
    </source>
</evidence>
<proteinExistence type="predicted"/>
<protein>
    <submittedName>
        <fullName evidence="3">Outer membrane lipoprotein carrier protein LolA</fullName>
    </submittedName>
</protein>
<dbReference type="PANTHER" id="PTHR35869:SF1">
    <property type="entry name" value="OUTER-MEMBRANE LIPOPROTEIN CARRIER PROTEIN"/>
    <property type="match status" value="1"/>
</dbReference>
<dbReference type="InterPro" id="IPR006311">
    <property type="entry name" value="TAT_signal"/>
</dbReference>
<comment type="caution">
    <text evidence="3">The sequence shown here is derived from an EMBL/GenBank/DDBJ whole genome shotgun (WGS) entry which is preliminary data.</text>
</comment>
<dbReference type="EMBL" id="QFWV02000004">
    <property type="protein sequence ID" value="RKF07495.1"/>
    <property type="molecule type" value="Genomic_DNA"/>
</dbReference>
<gene>
    <name evidence="3" type="ORF">DEM25_006795</name>
</gene>
<dbReference type="InterPro" id="IPR029046">
    <property type="entry name" value="LolA/LolB/LppX"/>
</dbReference>
<dbReference type="SUPFAM" id="SSF89392">
    <property type="entry name" value="Prokaryotic lipoproteins and lipoprotein localization factors"/>
    <property type="match status" value="1"/>
</dbReference>
<reference evidence="3 4" key="1">
    <citation type="journal article" date="2018" name="Int. J. Syst. Bacteriol.">
        <title>Oceaniradius stylonemae gen. nov., sp. nov., isolated from a red alga, Stylonema cornu-cervi.</title>
        <authorList>
            <person name="Jeong S."/>
        </authorList>
    </citation>
    <scope>NUCLEOTIDE SEQUENCE [LARGE SCALE GENOMIC DNA]</scope>
    <source>
        <strain evidence="3 4">StC1</strain>
    </source>
</reference>
<dbReference type="CDD" id="cd16325">
    <property type="entry name" value="LolA"/>
    <property type="match status" value="1"/>
</dbReference>
<dbReference type="PANTHER" id="PTHR35869">
    <property type="entry name" value="OUTER-MEMBRANE LIPOPROTEIN CARRIER PROTEIN"/>
    <property type="match status" value="1"/>
</dbReference>
<evidence type="ECO:0000313" key="4">
    <source>
        <dbReference type="Proteomes" id="UP000246132"/>
    </source>
</evidence>
<dbReference type="Gene3D" id="2.50.20.10">
    <property type="entry name" value="Lipoprotein localisation LolA/LolB/LppX"/>
    <property type="match status" value="1"/>
</dbReference>
<evidence type="ECO:0000313" key="3">
    <source>
        <dbReference type="EMBL" id="RKF07495.1"/>
    </source>
</evidence>
<dbReference type="Proteomes" id="UP000246132">
    <property type="component" value="Unassembled WGS sequence"/>
</dbReference>
<keyword evidence="4" id="KW-1185">Reference proteome</keyword>
<dbReference type="RefSeq" id="WP_109765703.1">
    <property type="nucleotide sequence ID" value="NZ_CP159474.1"/>
</dbReference>
<organism evidence="3 4">
    <name type="scientific">Oceaniradius stylonematis</name>
    <dbReference type="NCBI Taxonomy" id="2184161"/>
    <lineage>
        <taxon>Bacteria</taxon>
        <taxon>Pseudomonadati</taxon>
        <taxon>Pseudomonadota</taxon>
        <taxon>Alphaproteobacteria</taxon>
        <taxon>Hyphomicrobiales</taxon>
        <taxon>Ahrensiaceae</taxon>
        <taxon>Oceaniradius</taxon>
    </lineage>
</organism>
<feature type="signal peptide" evidence="2">
    <location>
        <begin position="1"/>
        <end position="38"/>
    </location>
</feature>
<dbReference type="OrthoDB" id="9800501at2"/>
<dbReference type="Pfam" id="PF03548">
    <property type="entry name" value="LolA"/>
    <property type="match status" value="1"/>
</dbReference>
<dbReference type="InterPro" id="IPR004564">
    <property type="entry name" value="OM_lipoprot_carrier_LolA-like"/>
</dbReference>
<keyword evidence="3" id="KW-0449">Lipoprotein</keyword>
<dbReference type="PROSITE" id="PS51318">
    <property type="entry name" value="TAT"/>
    <property type="match status" value="1"/>
</dbReference>
<sequence>MTDAKRAHRTPMTRRGALTAGAGLIAAFALPGATRAQASGAPQQIADHFTRVRTMMGEFVQFGPSGEQTGGRFFIERPGRVLFLYEEPSNIRVVADGRSVLVNNTKLDTWDAYPLNKTPLNLVLGDRIDLSGGRVQSVVEAEDLTTIVLQDKQIFGDSTITMMFDPSSYDLRQWTIRDAQGKDTTVMIFNVREGVTFGEGTFDIDYARVREKDPSYSR</sequence>
<name>A0A3A8ACA5_9HYPH</name>
<feature type="chain" id="PRO_5018712983" evidence="2">
    <location>
        <begin position="39"/>
        <end position="218"/>
    </location>
</feature>